<dbReference type="GO" id="GO:0008270">
    <property type="term" value="F:zinc ion binding"/>
    <property type="evidence" value="ECO:0007669"/>
    <property type="project" value="UniProtKB-KW"/>
</dbReference>
<keyword evidence="3" id="KW-0862">Zinc</keyword>
<evidence type="ECO:0000313" key="7">
    <source>
        <dbReference type="Proteomes" id="UP000001514"/>
    </source>
</evidence>
<dbReference type="Pfam" id="PF12906">
    <property type="entry name" value="RINGv"/>
    <property type="match status" value="1"/>
</dbReference>
<feature type="non-terminal residue" evidence="6">
    <location>
        <position position="1"/>
    </location>
</feature>
<keyword evidence="1" id="KW-0479">Metal-binding</keyword>
<evidence type="ECO:0000256" key="2">
    <source>
        <dbReference type="ARBA" id="ARBA00022771"/>
    </source>
</evidence>
<feature type="domain" description="RING-CH-type" evidence="5">
    <location>
        <begin position="14"/>
        <end position="76"/>
    </location>
</feature>
<dbReference type="FunCoup" id="D8QYC3">
    <property type="interactions" value="31"/>
</dbReference>
<keyword evidence="4" id="KW-0472">Membrane</keyword>
<gene>
    <name evidence="6" type="ORF">SELMODRAFT_80151</name>
</gene>
<dbReference type="Gene3D" id="3.30.40.10">
    <property type="entry name" value="Zinc/RING finger domain, C3HC4 (zinc finger)"/>
    <property type="match status" value="1"/>
</dbReference>
<dbReference type="Proteomes" id="UP000001514">
    <property type="component" value="Unassembled WGS sequence"/>
</dbReference>
<evidence type="ECO:0000259" key="5">
    <source>
        <dbReference type="PROSITE" id="PS51292"/>
    </source>
</evidence>
<evidence type="ECO:0000313" key="6">
    <source>
        <dbReference type="EMBL" id="EFJ35175.1"/>
    </source>
</evidence>
<keyword evidence="4" id="KW-1133">Transmembrane helix</keyword>
<dbReference type="SUPFAM" id="SSF57850">
    <property type="entry name" value="RING/U-box"/>
    <property type="match status" value="1"/>
</dbReference>
<dbReference type="STRING" id="88036.D8QYC3"/>
<keyword evidence="7" id="KW-1185">Reference proteome</keyword>
<feature type="transmembrane region" description="Helical" evidence="4">
    <location>
        <begin position="193"/>
        <end position="214"/>
    </location>
</feature>
<organism evidence="7">
    <name type="scientific">Selaginella moellendorffii</name>
    <name type="common">Spikemoss</name>
    <dbReference type="NCBI Taxonomy" id="88036"/>
    <lineage>
        <taxon>Eukaryota</taxon>
        <taxon>Viridiplantae</taxon>
        <taxon>Streptophyta</taxon>
        <taxon>Embryophyta</taxon>
        <taxon>Tracheophyta</taxon>
        <taxon>Lycopodiopsida</taxon>
        <taxon>Selaginellales</taxon>
        <taxon>Selaginellaceae</taxon>
        <taxon>Selaginella</taxon>
    </lineage>
</organism>
<keyword evidence="2" id="KW-0863">Zinc-finger</keyword>
<feature type="transmembrane region" description="Helical" evidence="4">
    <location>
        <begin position="162"/>
        <end position="181"/>
    </location>
</feature>
<dbReference type="SMART" id="SM00744">
    <property type="entry name" value="RINGv"/>
    <property type="match status" value="1"/>
</dbReference>
<dbReference type="PANTHER" id="PTHR46158">
    <property type="entry name" value="OS02G0165000 PROTEIN"/>
    <property type="match status" value="1"/>
</dbReference>
<dbReference type="PANTHER" id="PTHR46158:SF1">
    <property type="entry name" value="RING_U-BOX SUPERFAMILY PROTEIN"/>
    <property type="match status" value="1"/>
</dbReference>
<evidence type="ECO:0000256" key="1">
    <source>
        <dbReference type="ARBA" id="ARBA00022723"/>
    </source>
</evidence>
<evidence type="ECO:0000256" key="4">
    <source>
        <dbReference type="SAM" id="Phobius"/>
    </source>
</evidence>
<accession>D8QYC3</accession>
<dbReference type="AlphaFoldDB" id="D8QYC3"/>
<dbReference type="InterPro" id="IPR013083">
    <property type="entry name" value="Znf_RING/FYVE/PHD"/>
</dbReference>
<dbReference type="InParanoid" id="D8QYC3"/>
<evidence type="ECO:0000256" key="3">
    <source>
        <dbReference type="ARBA" id="ARBA00022833"/>
    </source>
</evidence>
<protein>
    <recommendedName>
        <fullName evidence="5">RING-CH-type domain-containing protein</fullName>
    </recommendedName>
</protein>
<dbReference type="InterPro" id="IPR011016">
    <property type="entry name" value="Znf_RING-CH"/>
</dbReference>
<keyword evidence="4" id="KW-0812">Transmembrane</keyword>
<dbReference type="KEGG" id="smo:SELMODRAFT_80151"/>
<feature type="transmembrane region" description="Helical" evidence="4">
    <location>
        <begin position="134"/>
        <end position="156"/>
    </location>
</feature>
<dbReference type="EMBL" id="GL377568">
    <property type="protein sequence ID" value="EFJ35175.1"/>
    <property type="molecule type" value="Genomic_DNA"/>
</dbReference>
<sequence>DLKVSKLLDGEAEEIPEEEAVCRICVCDLGEEGKTLKLEFSCKGELALAHEECALKWFGIRGNRECDVCGQEVVNLPVTLVRLQQNQNNINAETQIPWCSSRIWHDVPVLVMIIMLTYFCLLEQLLVRRKGPRALMLALPFAVMFGMLTAITASTLVRRRCMWLFAIFQVGFVILFAHLLFQSMIQMKLNPILSISLAGFAGFGLSMIVNALLLECWSCRTRAARQEDASEDIV</sequence>
<reference evidence="6 7" key="1">
    <citation type="journal article" date="2011" name="Science">
        <title>The Selaginella genome identifies genetic changes associated with the evolution of vascular plants.</title>
        <authorList>
            <person name="Banks J.A."/>
            <person name="Nishiyama T."/>
            <person name="Hasebe M."/>
            <person name="Bowman J.L."/>
            <person name="Gribskov M."/>
            <person name="dePamphilis C."/>
            <person name="Albert V.A."/>
            <person name="Aono N."/>
            <person name="Aoyama T."/>
            <person name="Ambrose B.A."/>
            <person name="Ashton N.W."/>
            <person name="Axtell M.J."/>
            <person name="Barker E."/>
            <person name="Barker M.S."/>
            <person name="Bennetzen J.L."/>
            <person name="Bonawitz N.D."/>
            <person name="Chapple C."/>
            <person name="Cheng C."/>
            <person name="Correa L.G."/>
            <person name="Dacre M."/>
            <person name="DeBarry J."/>
            <person name="Dreyer I."/>
            <person name="Elias M."/>
            <person name="Engstrom E.M."/>
            <person name="Estelle M."/>
            <person name="Feng L."/>
            <person name="Finet C."/>
            <person name="Floyd S.K."/>
            <person name="Frommer W.B."/>
            <person name="Fujita T."/>
            <person name="Gramzow L."/>
            <person name="Gutensohn M."/>
            <person name="Harholt J."/>
            <person name="Hattori M."/>
            <person name="Heyl A."/>
            <person name="Hirai T."/>
            <person name="Hiwatashi Y."/>
            <person name="Ishikawa M."/>
            <person name="Iwata M."/>
            <person name="Karol K.G."/>
            <person name="Koehler B."/>
            <person name="Kolukisaoglu U."/>
            <person name="Kubo M."/>
            <person name="Kurata T."/>
            <person name="Lalonde S."/>
            <person name="Li K."/>
            <person name="Li Y."/>
            <person name="Litt A."/>
            <person name="Lyons E."/>
            <person name="Manning G."/>
            <person name="Maruyama T."/>
            <person name="Michael T.P."/>
            <person name="Mikami K."/>
            <person name="Miyazaki S."/>
            <person name="Morinaga S."/>
            <person name="Murata T."/>
            <person name="Mueller-Roeber B."/>
            <person name="Nelson D.R."/>
            <person name="Obara M."/>
            <person name="Oguri Y."/>
            <person name="Olmstead R.G."/>
            <person name="Onodera N."/>
            <person name="Petersen B.L."/>
            <person name="Pils B."/>
            <person name="Prigge M."/>
            <person name="Rensing S.A."/>
            <person name="Riano-Pachon D.M."/>
            <person name="Roberts A.W."/>
            <person name="Sato Y."/>
            <person name="Scheller H.V."/>
            <person name="Schulz B."/>
            <person name="Schulz C."/>
            <person name="Shakirov E.V."/>
            <person name="Shibagaki N."/>
            <person name="Shinohara N."/>
            <person name="Shippen D.E."/>
            <person name="Soerensen I."/>
            <person name="Sotooka R."/>
            <person name="Sugimoto N."/>
            <person name="Sugita M."/>
            <person name="Sumikawa N."/>
            <person name="Tanurdzic M."/>
            <person name="Theissen G."/>
            <person name="Ulvskov P."/>
            <person name="Wakazuki S."/>
            <person name="Weng J.K."/>
            <person name="Willats W.W."/>
            <person name="Wipf D."/>
            <person name="Wolf P.G."/>
            <person name="Yang L."/>
            <person name="Zimmer A.D."/>
            <person name="Zhu Q."/>
            <person name="Mitros T."/>
            <person name="Hellsten U."/>
            <person name="Loque D."/>
            <person name="Otillar R."/>
            <person name="Salamov A."/>
            <person name="Schmutz J."/>
            <person name="Shapiro H."/>
            <person name="Lindquist E."/>
            <person name="Lucas S."/>
            <person name="Rokhsar D."/>
            <person name="Grigoriev I.V."/>
        </authorList>
    </citation>
    <scope>NUCLEOTIDE SEQUENCE [LARGE SCALE GENOMIC DNA]</scope>
</reference>
<name>D8QYC3_SELML</name>
<dbReference type="HOGENOM" id="CLU_039981_2_1_1"/>
<dbReference type="eggNOG" id="KOG1609">
    <property type="taxonomic scope" value="Eukaryota"/>
</dbReference>
<dbReference type="Gramene" id="EFJ35175">
    <property type="protein sequence ID" value="EFJ35175"/>
    <property type="gene ID" value="SELMODRAFT_80151"/>
</dbReference>
<dbReference type="PROSITE" id="PS51292">
    <property type="entry name" value="ZF_RING_CH"/>
    <property type="match status" value="1"/>
</dbReference>
<proteinExistence type="predicted"/>